<accession>A0A034VEI2</accession>
<dbReference type="PRINTS" id="PR00385">
    <property type="entry name" value="P450"/>
</dbReference>
<dbReference type="Pfam" id="PF00067">
    <property type="entry name" value="p450"/>
    <property type="match status" value="1"/>
</dbReference>
<dbReference type="Gene3D" id="1.10.630.10">
    <property type="entry name" value="Cytochrome P450"/>
    <property type="match status" value="1"/>
</dbReference>
<reference evidence="16" key="1">
    <citation type="journal article" date="2014" name="BMC Genomics">
        <title>Characterizing the developmental transcriptome of the oriental fruit fly, Bactrocera dorsalis (Diptera: Tephritidae) through comparative genomic analysis with Drosophila melanogaster utilizing modENCODE datasets.</title>
        <authorList>
            <person name="Geib S.M."/>
            <person name="Calla B."/>
            <person name="Hall B."/>
            <person name="Hou S."/>
            <person name="Manoukis N.C."/>
        </authorList>
    </citation>
    <scope>NUCLEOTIDE SEQUENCE</scope>
    <source>
        <strain evidence="16">Punador</strain>
    </source>
</reference>
<dbReference type="GO" id="GO:0004497">
    <property type="term" value="F:monooxygenase activity"/>
    <property type="evidence" value="ECO:0007669"/>
    <property type="project" value="UniProtKB-KW"/>
</dbReference>
<evidence type="ECO:0000256" key="12">
    <source>
        <dbReference type="ARBA" id="ARBA00023033"/>
    </source>
</evidence>
<dbReference type="OrthoDB" id="2789670at2759"/>
<keyword evidence="7 14" id="KW-0479">Metal-binding</keyword>
<evidence type="ECO:0000256" key="9">
    <source>
        <dbReference type="ARBA" id="ARBA00022848"/>
    </source>
</evidence>
<dbReference type="PANTHER" id="PTHR24292">
    <property type="entry name" value="CYTOCHROME P450"/>
    <property type="match status" value="1"/>
</dbReference>
<dbReference type="InterPro" id="IPR001128">
    <property type="entry name" value="Cyt_P450"/>
</dbReference>
<evidence type="ECO:0000256" key="3">
    <source>
        <dbReference type="ARBA" id="ARBA00004174"/>
    </source>
</evidence>
<comment type="similarity">
    <text evidence="5 15">Belongs to the cytochrome P450 family.</text>
</comment>
<protein>
    <submittedName>
        <fullName evidence="16">Putative cytochrome P450 28d1</fullName>
    </submittedName>
</protein>
<keyword evidence="8" id="KW-0256">Endoplasmic reticulum</keyword>
<dbReference type="InterPro" id="IPR017972">
    <property type="entry name" value="Cyt_P450_CS"/>
</dbReference>
<evidence type="ECO:0000256" key="7">
    <source>
        <dbReference type="ARBA" id="ARBA00022723"/>
    </source>
</evidence>
<dbReference type="InterPro" id="IPR050476">
    <property type="entry name" value="Insect_CytP450_Detox"/>
</dbReference>
<keyword evidence="9" id="KW-0492">Microsome</keyword>
<dbReference type="PANTHER" id="PTHR24292:SF84">
    <property type="entry name" value="CYTOCHROME P450 28A5-RELATED"/>
    <property type="match status" value="1"/>
</dbReference>
<evidence type="ECO:0000256" key="1">
    <source>
        <dbReference type="ARBA" id="ARBA00001971"/>
    </source>
</evidence>
<dbReference type="PRINTS" id="PR00465">
    <property type="entry name" value="EP450IV"/>
</dbReference>
<comment type="subcellular location">
    <subcellularLocation>
        <location evidence="4">Endoplasmic reticulum membrane</location>
        <topology evidence="4">Peripheral membrane protein</topology>
    </subcellularLocation>
    <subcellularLocation>
        <location evidence="3">Microsome membrane</location>
        <topology evidence="3">Peripheral membrane protein</topology>
    </subcellularLocation>
</comment>
<evidence type="ECO:0000256" key="2">
    <source>
        <dbReference type="ARBA" id="ARBA00003690"/>
    </source>
</evidence>
<dbReference type="EMBL" id="GAKP01018974">
    <property type="protein sequence ID" value="JAC39978.1"/>
    <property type="molecule type" value="Transcribed_RNA"/>
</dbReference>
<dbReference type="GO" id="GO:0005506">
    <property type="term" value="F:iron ion binding"/>
    <property type="evidence" value="ECO:0007669"/>
    <property type="project" value="InterPro"/>
</dbReference>
<comment type="cofactor">
    <cofactor evidence="1 14">
        <name>heme</name>
        <dbReference type="ChEBI" id="CHEBI:30413"/>
    </cofactor>
</comment>
<keyword evidence="6 14" id="KW-0349">Heme</keyword>
<evidence type="ECO:0000256" key="11">
    <source>
        <dbReference type="ARBA" id="ARBA00023004"/>
    </source>
</evidence>
<evidence type="ECO:0000256" key="14">
    <source>
        <dbReference type="PIRSR" id="PIRSR602403-1"/>
    </source>
</evidence>
<evidence type="ECO:0000313" key="16">
    <source>
        <dbReference type="EMBL" id="JAC39978.1"/>
    </source>
</evidence>
<gene>
    <name evidence="16" type="primary">C28D1</name>
</gene>
<evidence type="ECO:0000256" key="10">
    <source>
        <dbReference type="ARBA" id="ARBA00023002"/>
    </source>
</evidence>
<feature type="binding site" description="axial binding residue" evidence="14">
    <location>
        <position position="450"/>
    </location>
    <ligand>
        <name>heme</name>
        <dbReference type="ChEBI" id="CHEBI:30413"/>
    </ligand>
    <ligandPart>
        <name>Fe</name>
        <dbReference type="ChEBI" id="CHEBI:18248"/>
    </ligandPart>
</feature>
<comment type="function">
    <text evidence="2">May be involved in the metabolism of insect hormones and in the breakdown of synthetic insecticides.</text>
</comment>
<dbReference type="PROSITE" id="PS00086">
    <property type="entry name" value="CYTOCHROME_P450"/>
    <property type="match status" value="1"/>
</dbReference>
<dbReference type="InterPro" id="IPR002403">
    <property type="entry name" value="Cyt_P450_E_grp-IV"/>
</dbReference>
<keyword evidence="13" id="KW-0472">Membrane</keyword>
<dbReference type="InterPro" id="IPR036396">
    <property type="entry name" value="Cyt_P450_sf"/>
</dbReference>
<keyword evidence="10 15" id="KW-0560">Oxidoreductase</keyword>
<evidence type="ECO:0000256" key="8">
    <source>
        <dbReference type="ARBA" id="ARBA00022824"/>
    </source>
</evidence>
<sequence length="508" mass="58640">MLETCLVTLTLAAVIAGLIYRFLTWNLNYWEKRGIKQAKSYTFVGSFPSTFSHQRNIAYDFDDIYRAYKDAENFVGVLMMRTPKLLVLNPALVQQIFVTDFQNFHDNEISQKVDEKSDFIFANNPFVLTGSKWKERRMEIIPAMTPNRIKVAYPITLDVCQRLIRYIKEQTKISGTEGMDTTELFLRYTSEVVSECVLGIRANSFSGDSSPIYANTKKIFSQTYIFRFYQLLNGFFPAMERFYKMRFFPKDVEDFFIGLTQKTIDLRHKQDVDKADFINYMLQLQRKRNISTPEVASHVMTYITDGFLTTTTAITHCLLLLARYEDKQRQLRQEIAQNLDADSNLSFEVLSDLPYLDACLHEALRIFPPILFNKKLCTNTCELVNKDGSVLKVQKNDVILIPAYCLHHDESIYEEPELFKPERFLPENGGLKSYRDRGVFLAFGDGPRVCLGMRFALTQSKAAIAEIVRNFVIKPNPKTRADNTLTKNSFFGSLEGGVWLDFESIDSK</sequence>
<dbReference type="GO" id="GO:0016705">
    <property type="term" value="F:oxidoreductase activity, acting on paired donors, with incorporation or reduction of molecular oxygen"/>
    <property type="evidence" value="ECO:0007669"/>
    <property type="project" value="InterPro"/>
</dbReference>
<evidence type="ECO:0000256" key="13">
    <source>
        <dbReference type="ARBA" id="ARBA00023136"/>
    </source>
</evidence>
<evidence type="ECO:0000256" key="4">
    <source>
        <dbReference type="ARBA" id="ARBA00004406"/>
    </source>
</evidence>
<dbReference type="AlphaFoldDB" id="A0A034VEI2"/>
<dbReference type="GO" id="GO:0005789">
    <property type="term" value="C:endoplasmic reticulum membrane"/>
    <property type="evidence" value="ECO:0007669"/>
    <property type="project" value="UniProtKB-SubCell"/>
</dbReference>
<evidence type="ECO:0000256" key="6">
    <source>
        <dbReference type="ARBA" id="ARBA00022617"/>
    </source>
</evidence>
<evidence type="ECO:0000256" key="5">
    <source>
        <dbReference type="ARBA" id="ARBA00010617"/>
    </source>
</evidence>
<keyword evidence="12 15" id="KW-0503">Monooxygenase</keyword>
<keyword evidence="11 14" id="KW-0408">Iron</keyword>
<name>A0A034VEI2_BACDO</name>
<organism evidence="16">
    <name type="scientific">Bactrocera dorsalis</name>
    <name type="common">Oriental fruit fly</name>
    <name type="synonym">Dacus dorsalis</name>
    <dbReference type="NCBI Taxonomy" id="27457"/>
    <lineage>
        <taxon>Eukaryota</taxon>
        <taxon>Metazoa</taxon>
        <taxon>Ecdysozoa</taxon>
        <taxon>Arthropoda</taxon>
        <taxon>Hexapoda</taxon>
        <taxon>Insecta</taxon>
        <taxon>Pterygota</taxon>
        <taxon>Neoptera</taxon>
        <taxon>Endopterygota</taxon>
        <taxon>Diptera</taxon>
        <taxon>Brachycera</taxon>
        <taxon>Muscomorpha</taxon>
        <taxon>Tephritoidea</taxon>
        <taxon>Tephritidae</taxon>
        <taxon>Bactrocera</taxon>
        <taxon>Bactrocera</taxon>
    </lineage>
</organism>
<evidence type="ECO:0000256" key="15">
    <source>
        <dbReference type="RuleBase" id="RU000461"/>
    </source>
</evidence>
<dbReference type="CDD" id="cd11056">
    <property type="entry name" value="CYP6-like"/>
    <property type="match status" value="1"/>
</dbReference>
<proteinExistence type="inferred from homology"/>
<dbReference type="SUPFAM" id="SSF48264">
    <property type="entry name" value="Cytochrome P450"/>
    <property type="match status" value="1"/>
</dbReference>
<dbReference type="GO" id="GO:0020037">
    <property type="term" value="F:heme binding"/>
    <property type="evidence" value="ECO:0007669"/>
    <property type="project" value="InterPro"/>
</dbReference>